<dbReference type="CDD" id="cd00086">
    <property type="entry name" value="homeodomain"/>
    <property type="match status" value="1"/>
</dbReference>
<dbReference type="InterPro" id="IPR050224">
    <property type="entry name" value="TALE_homeobox"/>
</dbReference>
<dbReference type="SMART" id="SM01256">
    <property type="entry name" value="KNOX2"/>
    <property type="match status" value="1"/>
</dbReference>
<name>A0A856WJH8_PINPS</name>
<feature type="region of interest" description="Disordered" evidence="7">
    <location>
        <begin position="371"/>
        <end position="390"/>
    </location>
</feature>
<dbReference type="InterPro" id="IPR005539">
    <property type="entry name" value="ELK_dom"/>
</dbReference>
<protein>
    <submittedName>
        <fullName evidence="10">KNOX class II</fullName>
    </submittedName>
</protein>
<dbReference type="Pfam" id="PF03790">
    <property type="entry name" value="KNOX1"/>
    <property type="match status" value="1"/>
</dbReference>
<dbReference type="SUPFAM" id="SSF46689">
    <property type="entry name" value="Homeodomain-like"/>
    <property type="match status" value="1"/>
</dbReference>
<sequence>MPLQRFSEQRLDGGGTRYSERRAPAGQLEIAEEEKEEIPIPRQRYGSLGYTEAQSSSSSAKAALAGAGECGGGDKVPMLVLPLMSESGSASENNVKLGTPNTWLSRAVSGQHRAQQQQQHYAERSVEEGRKWCGCAAGSRDCIHSSFLKLQNPVSAGSSSAAANALSGRWLMPGPLLNDKIERREGVELLGGEIPGESIMALSAQFKTAGSAAPERGLLNLHSADAVNSNGEPVDSGGAGGDRDGGEEAEDHAALWQSARIKADIVSHPLYDQLLSAHLECLRIATPKDQHSMIDAQLAQSQHVVTKYSVLGNDNFLVGDKKELDQFMTQYVLLLCSFQEQLQYHVHVHVMEAVRACIDLQHSLLTLTGVSPGEGTGATMSDDEDDNADSDTDLYDGGLDGGQDIVGLGPLIPTESERSLMERVRQELKVDLKQGYRAKIADVREEILRKRRAGKLPGDTTSRLKAWWQSHSKWPYPTEDEKARLVQETGLQLKQINNWFINQRKRNWQSNPSSSTTLKSKRKR</sequence>
<dbReference type="InterPro" id="IPR009057">
    <property type="entry name" value="Homeodomain-like_sf"/>
</dbReference>
<comment type="similarity">
    <text evidence="6">Belongs to the TALE/KNOX homeobox family.</text>
</comment>
<dbReference type="PROSITE" id="PS50071">
    <property type="entry name" value="HOMEOBOX_2"/>
    <property type="match status" value="1"/>
</dbReference>
<dbReference type="Pfam" id="PF03791">
    <property type="entry name" value="KNOX2"/>
    <property type="match status" value="1"/>
</dbReference>
<keyword evidence="2 5" id="KW-0238">DNA-binding</keyword>
<keyword evidence="4 5" id="KW-0539">Nucleus</keyword>
<dbReference type="InterPro" id="IPR008422">
    <property type="entry name" value="KN_HD"/>
</dbReference>
<feature type="compositionally biased region" description="Acidic residues" evidence="7">
    <location>
        <begin position="381"/>
        <end position="390"/>
    </location>
</feature>
<feature type="region of interest" description="Disordered" evidence="7">
    <location>
        <begin position="1"/>
        <end position="43"/>
    </location>
</feature>
<dbReference type="SMART" id="SM01255">
    <property type="entry name" value="KNOX1"/>
    <property type="match status" value="1"/>
</dbReference>
<dbReference type="PANTHER" id="PTHR11850">
    <property type="entry name" value="HOMEOBOX PROTEIN TRANSCRIPTION FACTORS"/>
    <property type="match status" value="1"/>
</dbReference>
<organism evidence="10">
    <name type="scientific">Pinus pinaster</name>
    <name type="common">Maritime pine</name>
    <dbReference type="NCBI Taxonomy" id="71647"/>
    <lineage>
        <taxon>Eukaryota</taxon>
        <taxon>Viridiplantae</taxon>
        <taxon>Streptophyta</taxon>
        <taxon>Embryophyta</taxon>
        <taxon>Tracheophyta</taxon>
        <taxon>Spermatophyta</taxon>
        <taxon>Pinopsida</taxon>
        <taxon>Pinidae</taxon>
        <taxon>Conifers I</taxon>
        <taxon>Pinales</taxon>
        <taxon>Pinaceae</taxon>
        <taxon>Pinus</taxon>
        <taxon>Pinus subgen. Pinus</taxon>
    </lineage>
</organism>
<feature type="DNA-binding region" description="Homeobox; TALE-type" evidence="5">
    <location>
        <begin position="448"/>
        <end position="511"/>
    </location>
</feature>
<dbReference type="EMBL" id="MK580156">
    <property type="protein sequence ID" value="QFZ96338.1"/>
    <property type="molecule type" value="mRNA"/>
</dbReference>
<reference evidence="10" key="1">
    <citation type="submission" date="2019-02" db="EMBL/GenBank/DDBJ databases">
        <title>KNOX gene family in Pinus pinaster.</title>
        <authorList>
            <person name="Alvarez J.M."/>
            <person name="Bueno N."/>
            <person name="Ordas R."/>
        </authorList>
    </citation>
    <scope>NUCLEOTIDE SEQUENCE</scope>
</reference>
<feature type="domain" description="ELK" evidence="9">
    <location>
        <begin position="427"/>
        <end position="447"/>
    </location>
</feature>
<evidence type="ECO:0000256" key="3">
    <source>
        <dbReference type="ARBA" id="ARBA00023155"/>
    </source>
</evidence>
<dbReference type="GO" id="GO:0005634">
    <property type="term" value="C:nucleus"/>
    <property type="evidence" value="ECO:0007669"/>
    <property type="project" value="UniProtKB-SubCell"/>
</dbReference>
<evidence type="ECO:0000259" key="9">
    <source>
        <dbReference type="PROSITE" id="PS51213"/>
    </source>
</evidence>
<evidence type="ECO:0000256" key="1">
    <source>
        <dbReference type="ARBA" id="ARBA00004123"/>
    </source>
</evidence>
<dbReference type="GO" id="GO:0006355">
    <property type="term" value="P:regulation of DNA-templated transcription"/>
    <property type="evidence" value="ECO:0007669"/>
    <property type="project" value="InterPro"/>
</dbReference>
<evidence type="ECO:0000313" key="10">
    <source>
        <dbReference type="EMBL" id="QFZ96338.1"/>
    </source>
</evidence>
<dbReference type="GO" id="GO:0003677">
    <property type="term" value="F:DNA binding"/>
    <property type="evidence" value="ECO:0007669"/>
    <property type="project" value="UniProtKB-UniRule"/>
</dbReference>
<feature type="domain" description="Homeobox" evidence="8">
    <location>
        <begin position="447"/>
        <end position="510"/>
    </location>
</feature>
<comment type="subcellular location">
    <subcellularLocation>
        <location evidence="1 5">Nucleus</location>
    </subcellularLocation>
</comment>
<dbReference type="PROSITE" id="PS51213">
    <property type="entry name" value="ELK"/>
    <property type="match status" value="1"/>
</dbReference>
<gene>
    <name evidence="10" type="primary">KN6</name>
</gene>
<dbReference type="InterPro" id="IPR005540">
    <property type="entry name" value="KNOX1"/>
</dbReference>
<evidence type="ECO:0000259" key="8">
    <source>
        <dbReference type="PROSITE" id="PS50071"/>
    </source>
</evidence>
<dbReference type="Gene3D" id="1.10.10.60">
    <property type="entry name" value="Homeodomain-like"/>
    <property type="match status" value="1"/>
</dbReference>
<dbReference type="Pfam" id="PF05920">
    <property type="entry name" value="Homeobox_KN"/>
    <property type="match status" value="1"/>
</dbReference>
<dbReference type="FunFam" id="1.10.10.60:FF:000143">
    <property type="entry name" value="homeobox protein knotted-1-like 3 isoform X1"/>
    <property type="match status" value="1"/>
</dbReference>
<dbReference type="InterPro" id="IPR005541">
    <property type="entry name" value="KNOX2"/>
</dbReference>
<evidence type="ECO:0000256" key="4">
    <source>
        <dbReference type="ARBA" id="ARBA00023242"/>
    </source>
</evidence>
<accession>A0A856WJH8</accession>
<dbReference type="AlphaFoldDB" id="A0A856WJH8"/>
<dbReference type="InterPro" id="IPR001356">
    <property type="entry name" value="HD"/>
</dbReference>
<feature type="region of interest" description="Disordered" evidence="7">
    <location>
        <begin position="504"/>
        <end position="524"/>
    </location>
</feature>
<evidence type="ECO:0000256" key="6">
    <source>
        <dbReference type="PROSITE-ProRule" id="PRU00559"/>
    </source>
</evidence>
<keyword evidence="3 5" id="KW-0371">Homeobox</keyword>
<evidence type="ECO:0000256" key="5">
    <source>
        <dbReference type="PROSITE-ProRule" id="PRU00108"/>
    </source>
</evidence>
<feature type="region of interest" description="Disordered" evidence="7">
    <location>
        <begin position="226"/>
        <end position="251"/>
    </location>
</feature>
<evidence type="ECO:0000256" key="7">
    <source>
        <dbReference type="SAM" id="MobiDB-lite"/>
    </source>
</evidence>
<proteinExistence type="evidence at transcript level"/>
<dbReference type="SMART" id="SM00389">
    <property type="entry name" value="HOX"/>
    <property type="match status" value="1"/>
</dbReference>
<evidence type="ECO:0000256" key="2">
    <source>
        <dbReference type="ARBA" id="ARBA00023125"/>
    </source>
</evidence>